<keyword evidence="3" id="KW-1185">Reference proteome</keyword>
<evidence type="ECO:0000256" key="1">
    <source>
        <dbReference type="SAM" id="MobiDB-lite"/>
    </source>
</evidence>
<name>A0ABD2BFZ6_VESMC</name>
<feature type="compositionally biased region" description="Low complexity" evidence="1">
    <location>
        <begin position="58"/>
        <end position="76"/>
    </location>
</feature>
<dbReference type="AlphaFoldDB" id="A0ABD2BFZ6"/>
<sequence length="140" mass="15450">MIILIIIIVVVVVVIVASFRNFSTSSNLSTQATPLLDTCYTLYVRYARGGSNNPDTTQHNTAQHSNSNSNSTAQQQSIQVPRAKHRLISFLPYVQCDSKRLGDDRSYLTVTIGTKRDLDLCGRVSLMGAKVYGQVEDTIP</sequence>
<protein>
    <submittedName>
        <fullName evidence="2">Uncharacterized protein</fullName>
    </submittedName>
</protein>
<gene>
    <name evidence="2" type="ORF">V1477_015499</name>
</gene>
<proteinExistence type="predicted"/>
<feature type="region of interest" description="Disordered" evidence="1">
    <location>
        <begin position="51"/>
        <end position="76"/>
    </location>
</feature>
<comment type="caution">
    <text evidence="2">The sequence shown here is derived from an EMBL/GenBank/DDBJ whole genome shotgun (WGS) entry which is preliminary data.</text>
</comment>
<dbReference type="Proteomes" id="UP001607303">
    <property type="component" value="Unassembled WGS sequence"/>
</dbReference>
<organism evidence="2 3">
    <name type="scientific">Vespula maculifrons</name>
    <name type="common">Eastern yellow jacket</name>
    <name type="synonym">Wasp</name>
    <dbReference type="NCBI Taxonomy" id="7453"/>
    <lineage>
        <taxon>Eukaryota</taxon>
        <taxon>Metazoa</taxon>
        <taxon>Ecdysozoa</taxon>
        <taxon>Arthropoda</taxon>
        <taxon>Hexapoda</taxon>
        <taxon>Insecta</taxon>
        <taxon>Pterygota</taxon>
        <taxon>Neoptera</taxon>
        <taxon>Endopterygota</taxon>
        <taxon>Hymenoptera</taxon>
        <taxon>Apocrita</taxon>
        <taxon>Aculeata</taxon>
        <taxon>Vespoidea</taxon>
        <taxon>Vespidae</taxon>
        <taxon>Vespinae</taxon>
        <taxon>Vespula</taxon>
    </lineage>
</organism>
<reference evidence="2 3" key="1">
    <citation type="journal article" date="2024" name="Ann. Entomol. Soc. Am.">
        <title>Genomic analyses of the southern and eastern yellowjacket wasps (Hymenoptera: Vespidae) reveal evolutionary signatures of social life.</title>
        <authorList>
            <person name="Catto M.A."/>
            <person name="Caine P.B."/>
            <person name="Orr S.E."/>
            <person name="Hunt B.G."/>
            <person name="Goodisman M.A.D."/>
        </authorList>
    </citation>
    <scope>NUCLEOTIDE SEQUENCE [LARGE SCALE GENOMIC DNA]</scope>
    <source>
        <strain evidence="2">232</strain>
        <tissue evidence="2">Head and thorax</tissue>
    </source>
</reference>
<evidence type="ECO:0000313" key="3">
    <source>
        <dbReference type="Proteomes" id="UP001607303"/>
    </source>
</evidence>
<evidence type="ECO:0000313" key="2">
    <source>
        <dbReference type="EMBL" id="KAL2731676.1"/>
    </source>
</evidence>
<dbReference type="EMBL" id="JAYRBN010000076">
    <property type="protein sequence ID" value="KAL2731676.1"/>
    <property type="molecule type" value="Genomic_DNA"/>
</dbReference>
<accession>A0ABD2BFZ6</accession>